<feature type="domain" description="Neprosin PEP catalytic" evidence="1">
    <location>
        <begin position="3"/>
        <end position="53"/>
    </location>
</feature>
<dbReference type="PANTHER" id="PTHR31589">
    <property type="entry name" value="PROTEIN, PUTATIVE (DUF239)-RELATED-RELATED"/>
    <property type="match status" value="1"/>
</dbReference>
<dbReference type="Pfam" id="PF03080">
    <property type="entry name" value="Neprosin"/>
    <property type="match status" value="2"/>
</dbReference>
<proteinExistence type="predicted"/>
<dbReference type="EMBL" id="CAKOAT010660709">
    <property type="protein sequence ID" value="CAH8385286.1"/>
    <property type="molecule type" value="Genomic_DNA"/>
</dbReference>
<feature type="domain" description="Neprosin PEP catalytic" evidence="1">
    <location>
        <begin position="100"/>
        <end position="154"/>
    </location>
</feature>
<name>A0ABC8LPH0_ERUVS</name>
<dbReference type="PANTHER" id="PTHR31589:SF222">
    <property type="entry name" value="RRM DOMAIN-CONTAINING PROTEIN"/>
    <property type="match status" value="1"/>
</dbReference>
<reference evidence="2 3" key="1">
    <citation type="submission" date="2022-03" db="EMBL/GenBank/DDBJ databases">
        <authorList>
            <person name="Macdonald S."/>
            <person name="Ahmed S."/>
            <person name="Newling K."/>
        </authorList>
    </citation>
    <scope>NUCLEOTIDE SEQUENCE [LARGE SCALE GENOMIC DNA]</scope>
</reference>
<dbReference type="InterPro" id="IPR053168">
    <property type="entry name" value="Glutamic_endopeptidase"/>
</dbReference>
<comment type="caution">
    <text evidence="2">The sequence shown here is derived from an EMBL/GenBank/DDBJ whole genome shotgun (WGS) entry which is preliminary data.</text>
</comment>
<accession>A0ABC8LPH0</accession>
<organism evidence="2 3">
    <name type="scientific">Eruca vesicaria subsp. sativa</name>
    <name type="common">Garden rocket</name>
    <name type="synonym">Eruca sativa</name>
    <dbReference type="NCBI Taxonomy" id="29727"/>
    <lineage>
        <taxon>Eukaryota</taxon>
        <taxon>Viridiplantae</taxon>
        <taxon>Streptophyta</taxon>
        <taxon>Embryophyta</taxon>
        <taxon>Tracheophyta</taxon>
        <taxon>Spermatophyta</taxon>
        <taxon>Magnoliopsida</taxon>
        <taxon>eudicotyledons</taxon>
        <taxon>Gunneridae</taxon>
        <taxon>Pentapetalae</taxon>
        <taxon>rosids</taxon>
        <taxon>malvids</taxon>
        <taxon>Brassicales</taxon>
        <taxon>Brassicaceae</taxon>
        <taxon>Brassiceae</taxon>
        <taxon>Eruca</taxon>
    </lineage>
</organism>
<protein>
    <recommendedName>
        <fullName evidence="1">Neprosin PEP catalytic domain-containing protein</fullName>
    </recommendedName>
</protein>
<dbReference type="InterPro" id="IPR004314">
    <property type="entry name" value="Neprosin"/>
</dbReference>
<gene>
    <name evidence="2" type="ORF">ERUC_LOCUS37769</name>
</gene>
<keyword evidence="3" id="KW-1185">Reference proteome</keyword>
<evidence type="ECO:0000313" key="2">
    <source>
        <dbReference type="EMBL" id="CAH8385286.1"/>
    </source>
</evidence>
<evidence type="ECO:0000259" key="1">
    <source>
        <dbReference type="Pfam" id="PF03080"/>
    </source>
</evidence>
<dbReference type="Proteomes" id="UP001642260">
    <property type="component" value="Unassembled WGS sequence"/>
</dbReference>
<sequence>MGRHTKTQIGSGHFPKEGFGESSYFHNLKIMDNNNSLQPIQNFKKRRDSTMDFSQILPFILRPAIIELEVTIKSLDGDDVECINKTKQPAFETILFKITNFRRHTKTQIGSGHFPKEGFGESSYFHNLKIIDNNNSLQPIQNFKKHRDSTMDFSQILPFFFRPAIIELEVTIKVSTLVLIFVADPVH</sequence>
<dbReference type="AlphaFoldDB" id="A0ABC8LPH0"/>
<evidence type="ECO:0000313" key="3">
    <source>
        <dbReference type="Proteomes" id="UP001642260"/>
    </source>
</evidence>